<sequence>LVPLLHGVAVTIQWEDGEDTAFIVDIGSENQMEKNGTLLLKSTWRLGPLIWKRNAVTTAASRNERRERLKSWNLSSKNSKKKSHRLVMRWMPH</sequence>
<name>A0A147B8E6_9ACAR</name>
<reference evidence="1" key="1">
    <citation type="submission" date="2016-03" db="EMBL/GenBank/DDBJ databases">
        <title>Gut transcriptome analysis on engorged females of Ornithodoros mimon (Acari: Argasidae) and phylogenetic inferences of soft ticks.</title>
        <authorList>
            <person name="Landulfo G.A."/>
            <person name="Giovanni D."/>
            <person name="Carvalho E."/>
            <person name="Junqueira-de-Azevedo I."/>
            <person name="Patane J."/>
            <person name="Mendoca R."/>
            <person name="Barros-Battesti D."/>
        </authorList>
    </citation>
    <scope>NUCLEOTIDE SEQUENCE</scope>
    <source>
        <strain evidence="1">Females</strain>
        <tissue evidence="1">Gut</tissue>
    </source>
</reference>
<feature type="non-terminal residue" evidence="1">
    <location>
        <position position="1"/>
    </location>
</feature>
<protein>
    <submittedName>
        <fullName evidence="1">Uncharacterized protein</fullName>
    </submittedName>
</protein>
<proteinExistence type="predicted"/>
<dbReference type="AlphaFoldDB" id="A0A147B8E6"/>
<accession>A0A147B8E6</accession>
<dbReference type="EMBL" id="GEIB01001030">
    <property type="protein sequence ID" value="JAR87040.1"/>
    <property type="molecule type" value="Transcribed_RNA"/>
</dbReference>
<evidence type="ECO:0000313" key="1">
    <source>
        <dbReference type="EMBL" id="JAR87040.1"/>
    </source>
</evidence>
<feature type="non-terminal residue" evidence="1">
    <location>
        <position position="93"/>
    </location>
</feature>
<organism evidence="1">
    <name type="scientific">Alectorobius mimon</name>
    <dbReference type="NCBI Taxonomy" id="360319"/>
    <lineage>
        <taxon>Eukaryota</taxon>
        <taxon>Metazoa</taxon>
        <taxon>Ecdysozoa</taxon>
        <taxon>Arthropoda</taxon>
        <taxon>Chelicerata</taxon>
        <taxon>Arachnida</taxon>
        <taxon>Acari</taxon>
        <taxon>Parasitiformes</taxon>
        <taxon>Ixodida</taxon>
        <taxon>Ixodoidea</taxon>
        <taxon>Argasidae</taxon>
        <taxon>Ornithodorinae</taxon>
        <taxon>Alectorobius</taxon>
    </lineage>
</organism>